<dbReference type="EMBL" id="CM042047">
    <property type="protein sequence ID" value="KAI3771260.1"/>
    <property type="molecule type" value="Genomic_DNA"/>
</dbReference>
<organism evidence="1 2">
    <name type="scientific">Arctium lappa</name>
    <name type="common">Greater burdock</name>
    <name type="synonym">Lappa major</name>
    <dbReference type="NCBI Taxonomy" id="4217"/>
    <lineage>
        <taxon>Eukaryota</taxon>
        <taxon>Viridiplantae</taxon>
        <taxon>Streptophyta</taxon>
        <taxon>Embryophyta</taxon>
        <taxon>Tracheophyta</taxon>
        <taxon>Spermatophyta</taxon>
        <taxon>Magnoliopsida</taxon>
        <taxon>eudicotyledons</taxon>
        <taxon>Gunneridae</taxon>
        <taxon>Pentapetalae</taxon>
        <taxon>asterids</taxon>
        <taxon>campanulids</taxon>
        <taxon>Asterales</taxon>
        <taxon>Asteraceae</taxon>
        <taxon>Carduoideae</taxon>
        <taxon>Cardueae</taxon>
        <taxon>Arctiinae</taxon>
        <taxon>Arctium</taxon>
    </lineage>
</organism>
<reference evidence="1 2" key="2">
    <citation type="journal article" date="2022" name="Mol. Ecol. Resour.">
        <title>The genomes of chicory, endive, great burdock and yacon provide insights into Asteraceae paleo-polyploidization history and plant inulin production.</title>
        <authorList>
            <person name="Fan W."/>
            <person name="Wang S."/>
            <person name="Wang H."/>
            <person name="Wang A."/>
            <person name="Jiang F."/>
            <person name="Liu H."/>
            <person name="Zhao H."/>
            <person name="Xu D."/>
            <person name="Zhang Y."/>
        </authorList>
    </citation>
    <scope>NUCLEOTIDE SEQUENCE [LARGE SCALE GENOMIC DNA]</scope>
    <source>
        <strain evidence="2">cv. Niubang</strain>
    </source>
</reference>
<gene>
    <name evidence="1" type="ORF">L6452_02420</name>
</gene>
<evidence type="ECO:0000313" key="1">
    <source>
        <dbReference type="EMBL" id="KAI3771260.1"/>
    </source>
</evidence>
<accession>A0ACB9FK73</accession>
<evidence type="ECO:0000313" key="2">
    <source>
        <dbReference type="Proteomes" id="UP001055879"/>
    </source>
</evidence>
<reference evidence="2" key="1">
    <citation type="journal article" date="2022" name="Mol. Ecol. Resour.">
        <title>The genomes of chicory, endive, great burdock and yacon provide insights into Asteraceae palaeo-polyploidization history and plant inulin production.</title>
        <authorList>
            <person name="Fan W."/>
            <person name="Wang S."/>
            <person name="Wang H."/>
            <person name="Wang A."/>
            <person name="Jiang F."/>
            <person name="Liu H."/>
            <person name="Zhao H."/>
            <person name="Xu D."/>
            <person name="Zhang Y."/>
        </authorList>
    </citation>
    <scope>NUCLEOTIDE SEQUENCE [LARGE SCALE GENOMIC DNA]</scope>
    <source>
        <strain evidence="2">cv. Niubang</strain>
    </source>
</reference>
<protein>
    <submittedName>
        <fullName evidence="1">Uncharacterized protein</fullName>
    </submittedName>
</protein>
<proteinExistence type="predicted"/>
<keyword evidence="2" id="KW-1185">Reference proteome</keyword>
<name>A0ACB9FK73_ARCLA</name>
<comment type="caution">
    <text evidence="1">The sequence shown here is derived from an EMBL/GenBank/DDBJ whole genome shotgun (WGS) entry which is preliminary data.</text>
</comment>
<dbReference type="Proteomes" id="UP001055879">
    <property type="component" value="Linkage Group LG01"/>
</dbReference>
<sequence>MAADDLENGPDRGTFGACCTMCCAWASFMFWTLVIFGLIFGIAFFAFVRSNLPEVRVHRLDVYNLNVTEPKNKNKDTQLTIDVQISVNVTNSNKKMTLSYGGMSVETMIEGFSLPKVHLEKFRQRPNSWNDLKIRPETMRSLVNDDDATELKLSATQHEMVLNVRMKGKIEFWFKGHLMSRLRLKVLCDGIEQSQVDQALAPSCNVKLSPFR</sequence>